<sequence>MERCLRTFAFNDTVGLAQPVRLWVLATLAVVSASVVIGFVVFGEYTRRSKVEGELVPDLGLSTVVAPAAGVIATLHAEEGDHVQRQAALLLINVPRITAAGDDALKVLRDGQVTRLVSLERLQDAKEQQLQAQERGTQRQRDALRRELTQIASEIHTRGEQVRIGQETLKRYRQVADQRYVSVVQINQQEQSMLDLLNAQQALQRQATSLRRTLAQLDQSLAELPEQRRAARAETERDFATLSQETVQIEAKGELLLRAPVGGLVASRLVEAGQAVQAGQPILSLLPDGSMLRAQLVVPSAAIGFIKPGDHVLLRYQAYPYQKFGRHEGRVLRVSRSAVAASNAQGQASEPVYRVLVSLDQQTVLAYGIREALRPGMRLEADIMGERRRIYEWILEPLYSVAGKVGG</sequence>
<comment type="caution">
    <text evidence="4">The sequence shown here is derived from an EMBL/GenBank/DDBJ whole genome shotgun (WGS) entry which is preliminary data.</text>
</comment>
<keyword evidence="2" id="KW-0812">Transmembrane</keyword>
<dbReference type="PRINTS" id="PR01490">
    <property type="entry name" value="RTXTOXIND"/>
</dbReference>
<dbReference type="Gene3D" id="2.40.30.170">
    <property type="match status" value="1"/>
</dbReference>
<evidence type="ECO:0000259" key="3">
    <source>
        <dbReference type="Pfam" id="PF26002"/>
    </source>
</evidence>
<evidence type="ECO:0000313" key="4">
    <source>
        <dbReference type="EMBL" id="PPU76785.1"/>
    </source>
</evidence>
<dbReference type="InterPro" id="IPR058982">
    <property type="entry name" value="Beta-barrel_AprE"/>
</dbReference>
<dbReference type="Pfam" id="PF26002">
    <property type="entry name" value="Beta-barrel_AprE"/>
    <property type="match status" value="1"/>
</dbReference>
<dbReference type="AlphaFoldDB" id="A0A2S7DSI9"/>
<protein>
    <submittedName>
        <fullName evidence="4">Hemolysin D</fullName>
    </submittedName>
</protein>
<proteinExistence type="predicted"/>
<gene>
    <name evidence="4" type="ORF">XcuCFBP2542_09100</name>
</gene>
<feature type="domain" description="AprE-like beta-barrel" evidence="3">
    <location>
        <begin position="294"/>
        <end position="384"/>
    </location>
</feature>
<organism evidence="4 5">
    <name type="scientific">Xanthomonas cucurbitae</name>
    <dbReference type="NCBI Taxonomy" id="56453"/>
    <lineage>
        <taxon>Bacteria</taxon>
        <taxon>Pseudomonadati</taxon>
        <taxon>Pseudomonadota</taxon>
        <taxon>Gammaproteobacteria</taxon>
        <taxon>Lysobacterales</taxon>
        <taxon>Lysobacteraceae</taxon>
        <taxon>Xanthomonas</taxon>
    </lineage>
</organism>
<evidence type="ECO:0000313" key="5">
    <source>
        <dbReference type="Proteomes" id="UP000239561"/>
    </source>
</evidence>
<keyword evidence="2" id="KW-1133">Transmembrane helix</keyword>
<keyword evidence="1" id="KW-0175">Coiled coil</keyword>
<feature type="transmembrane region" description="Helical" evidence="2">
    <location>
        <begin position="20"/>
        <end position="42"/>
    </location>
</feature>
<dbReference type="EMBL" id="MDED01000013">
    <property type="protein sequence ID" value="PPU76785.1"/>
    <property type="molecule type" value="Genomic_DNA"/>
</dbReference>
<accession>A0A2S7DSI9</accession>
<reference evidence="4 5" key="1">
    <citation type="submission" date="2016-08" db="EMBL/GenBank/DDBJ databases">
        <authorList>
            <person name="Seilhamer J.J."/>
        </authorList>
    </citation>
    <scope>NUCLEOTIDE SEQUENCE [LARGE SCALE GENOMIC DNA]</scope>
    <source>
        <strain evidence="4 5">CFBP2542</strain>
    </source>
</reference>
<dbReference type="PANTHER" id="PTHR30386:SF28">
    <property type="entry name" value="EXPORTED PROTEIN"/>
    <property type="match status" value="1"/>
</dbReference>
<feature type="coiled-coil region" evidence="1">
    <location>
        <begin position="186"/>
        <end position="220"/>
    </location>
</feature>
<dbReference type="Gene3D" id="2.40.50.100">
    <property type="match status" value="1"/>
</dbReference>
<evidence type="ECO:0000256" key="1">
    <source>
        <dbReference type="SAM" id="Coils"/>
    </source>
</evidence>
<keyword evidence="2" id="KW-0472">Membrane</keyword>
<evidence type="ECO:0000256" key="2">
    <source>
        <dbReference type="SAM" id="Phobius"/>
    </source>
</evidence>
<dbReference type="InterPro" id="IPR050739">
    <property type="entry name" value="MFP"/>
</dbReference>
<dbReference type="PANTHER" id="PTHR30386">
    <property type="entry name" value="MEMBRANE FUSION SUBUNIT OF EMRAB-TOLC MULTIDRUG EFFLUX PUMP"/>
    <property type="match status" value="1"/>
</dbReference>
<dbReference type="Proteomes" id="UP000239561">
    <property type="component" value="Unassembled WGS sequence"/>
</dbReference>
<name>A0A2S7DSI9_9XANT</name>